<proteinExistence type="predicted"/>
<sequence>MDLWEKFRGSMDHRTKLTTGSCCPRMAAFTLSIRPACTGHGIFTLLVYVKLSYLRNFHGYYLMCYEACLLVMFVCEITDLMTQDDINSPLSIPFDMSYMFLLIRVDKLIENLEYNFQDLDLNRKKNYEFLIIHNNLLTFIFFRILSRFQITLLCI</sequence>
<dbReference type="RefSeq" id="XP_008186593.1">
    <property type="nucleotide sequence ID" value="XM_008188371.3"/>
</dbReference>
<dbReference type="EnsemblMetazoa" id="XM_008188371.3">
    <property type="protein sequence ID" value="XP_008186593.1"/>
    <property type="gene ID" value="LOC100575607"/>
</dbReference>
<dbReference type="RefSeq" id="XP_016662835.1">
    <property type="nucleotide sequence ID" value="XM_016807346.2"/>
</dbReference>
<accession>A0A8R2FCJ9</accession>
<name>A0A8R2FCJ9_ACYPI</name>
<dbReference type="EnsemblMetazoa" id="XM_016807346.2">
    <property type="protein sequence ID" value="XP_016662835.1"/>
    <property type="gene ID" value="LOC100575607"/>
</dbReference>
<protein>
    <submittedName>
        <fullName evidence="1">Uncharacterized protein</fullName>
    </submittedName>
</protein>
<reference evidence="1" key="2">
    <citation type="submission" date="2022-06" db="UniProtKB">
        <authorList>
            <consortium name="EnsemblMetazoa"/>
        </authorList>
    </citation>
    <scope>IDENTIFICATION</scope>
</reference>
<keyword evidence="2" id="KW-1185">Reference proteome</keyword>
<evidence type="ECO:0000313" key="2">
    <source>
        <dbReference type="Proteomes" id="UP000007819"/>
    </source>
</evidence>
<dbReference type="AlphaFoldDB" id="A0A8R2FCJ9"/>
<evidence type="ECO:0000313" key="1">
    <source>
        <dbReference type="EnsemblMetazoa" id="XP_008186593.1"/>
    </source>
</evidence>
<dbReference type="RefSeq" id="XP_029347155.1">
    <property type="nucleotide sequence ID" value="XM_029491295.1"/>
</dbReference>
<organism evidence="1 2">
    <name type="scientific">Acyrthosiphon pisum</name>
    <name type="common">Pea aphid</name>
    <dbReference type="NCBI Taxonomy" id="7029"/>
    <lineage>
        <taxon>Eukaryota</taxon>
        <taxon>Metazoa</taxon>
        <taxon>Ecdysozoa</taxon>
        <taxon>Arthropoda</taxon>
        <taxon>Hexapoda</taxon>
        <taxon>Insecta</taxon>
        <taxon>Pterygota</taxon>
        <taxon>Neoptera</taxon>
        <taxon>Paraneoptera</taxon>
        <taxon>Hemiptera</taxon>
        <taxon>Sternorrhyncha</taxon>
        <taxon>Aphidomorpha</taxon>
        <taxon>Aphidoidea</taxon>
        <taxon>Aphididae</taxon>
        <taxon>Macrosiphini</taxon>
        <taxon>Acyrthosiphon</taxon>
    </lineage>
</organism>
<reference evidence="2" key="1">
    <citation type="submission" date="2010-06" db="EMBL/GenBank/DDBJ databases">
        <authorList>
            <person name="Jiang H."/>
            <person name="Abraham K."/>
            <person name="Ali S."/>
            <person name="Alsbrooks S.L."/>
            <person name="Anim B.N."/>
            <person name="Anosike U.S."/>
            <person name="Attaway T."/>
            <person name="Bandaranaike D.P."/>
            <person name="Battles P.K."/>
            <person name="Bell S.N."/>
            <person name="Bell A.V."/>
            <person name="Beltran B."/>
            <person name="Bickham C."/>
            <person name="Bustamante Y."/>
            <person name="Caleb T."/>
            <person name="Canada A."/>
            <person name="Cardenas V."/>
            <person name="Carter K."/>
            <person name="Chacko J."/>
            <person name="Chandrabose M.N."/>
            <person name="Chavez D."/>
            <person name="Chavez A."/>
            <person name="Chen L."/>
            <person name="Chu H.-S."/>
            <person name="Claassen K.J."/>
            <person name="Cockrell R."/>
            <person name="Collins M."/>
            <person name="Cooper J.A."/>
            <person name="Cree A."/>
            <person name="Curry S.M."/>
            <person name="Da Y."/>
            <person name="Dao M.D."/>
            <person name="Das B."/>
            <person name="Davila M.-L."/>
            <person name="Davy-Carroll L."/>
            <person name="Denson S."/>
            <person name="Dinh H."/>
            <person name="Ebong V.E."/>
            <person name="Edwards J.R."/>
            <person name="Egan A."/>
            <person name="El-Daye J."/>
            <person name="Escobedo L."/>
            <person name="Fernandez S."/>
            <person name="Fernando P.R."/>
            <person name="Flagg N."/>
            <person name="Forbes L.D."/>
            <person name="Fowler R.G."/>
            <person name="Fu Q."/>
            <person name="Gabisi R.A."/>
            <person name="Ganer J."/>
            <person name="Garbino Pronczuk A."/>
            <person name="Garcia R.M."/>
            <person name="Garner T."/>
            <person name="Garrett T.E."/>
            <person name="Gonzalez D.A."/>
            <person name="Hamid H."/>
            <person name="Hawkins E.S."/>
            <person name="Hirani K."/>
            <person name="Hogues M.E."/>
            <person name="Hollins B."/>
            <person name="Hsiao C.-H."/>
            <person name="Jabil R."/>
            <person name="James M.L."/>
            <person name="Jhangiani S.N."/>
            <person name="Johnson B."/>
            <person name="Johnson Q."/>
            <person name="Joshi V."/>
            <person name="Kalu J.B."/>
            <person name="Kam C."/>
            <person name="Kashfia A."/>
            <person name="Keebler J."/>
            <person name="Kisamo H."/>
            <person name="Kovar C.L."/>
            <person name="Lago L.A."/>
            <person name="Lai C.-Y."/>
            <person name="Laidlaw J."/>
            <person name="Lara F."/>
            <person name="Le T.-K."/>
            <person name="Lee S.L."/>
            <person name="Legall F.H."/>
            <person name="Lemon S.J."/>
            <person name="Lewis L.R."/>
            <person name="Li B."/>
            <person name="Liu Y."/>
            <person name="Liu Y.-S."/>
            <person name="Lopez J."/>
            <person name="Lozado R.J."/>
            <person name="Lu J."/>
            <person name="Madu R.C."/>
            <person name="Maheshwari M."/>
            <person name="Maheshwari R."/>
            <person name="Malloy K."/>
            <person name="Martinez E."/>
            <person name="Mathew T."/>
            <person name="Mercado I.C."/>
            <person name="Mercado C."/>
            <person name="Meyer B."/>
            <person name="Montgomery K."/>
            <person name="Morgan M.B."/>
            <person name="Munidasa M."/>
            <person name="Nazareth L.V."/>
            <person name="Nelson J."/>
            <person name="Ng B.M."/>
            <person name="Nguyen N.B."/>
            <person name="Nguyen P.Q."/>
            <person name="Nguyen T."/>
            <person name="Obregon M."/>
            <person name="Okwuonu G.O."/>
            <person name="Onwere C.G."/>
            <person name="Orozco G."/>
            <person name="Parra A."/>
            <person name="Patel S."/>
            <person name="Patil S."/>
            <person name="Perez A."/>
            <person name="Perez Y."/>
            <person name="Pham C."/>
            <person name="Primus E.L."/>
            <person name="Pu L.-L."/>
            <person name="Puazo M."/>
            <person name="Qin X."/>
            <person name="Quiroz J.B."/>
            <person name="Reese J."/>
            <person name="Richards S."/>
            <person name="Rives C.M."/>
            <person name="Robberts R."/>
            <person name="Ruiz S.J."/>
            <person name="Ruiz M.J."/>
            <person name="Santibanez J."/>
            <person name="Schneider B.W."/>
            <person name="Sisson I."/>
            <person name="Smith M."/>
            <person name="Sodergren E."/>
            <person name="Song X.-Z."/>
            <person name="Song B.B."/>
            <person name="Summersgill H."/>
            <person name="Thelus R."/>
            <person name="Thornton R.D."/>
            <person name="Trejos Z.Y."/>
            <person name="Usmani K."/>
            <person name="Vattathil S."/>
            <person name="Villasana D."/>
            <person name="Walker D.L."/>
            <person name="Wang S."/>
            <person name="Wang K."/>
            <person name="White C.S."/>
            <person name="Williams A.C."/>
            <person name="Williamson J."/>
            <person name="Wilson K."/>
            <person name="Woghiren I.O."/>
            <person name="Woodworth J.R."/>
            <person name="Worley K.C."/>
            <person name="Wright R.A."/>
            <person name="Wu W."/>
            <person name="Young L."/>
            <person name="Zhang L."/>
            <person name="Zhang J."/>
            <person name="Zhu Y."/>
            <person name="Muzny D.M."/>
            <person name="Weinstock G."/>
            <person name="Gibbs R.A."/>
        </authorList>
    </citation>
    <scope>NUCLEOTIDE SEQUENCE [LARGE SCALE GENOMIC DNA]</scope>
    <source>
        <strain evidence="2">LSR1</strain>
    </source>
</reference>
<dbReference type="EnsemblMetazoa" id="XM_029491295.1">
    <property type="protein sequence ID" value="XP_029347155.1"/>
    <property type="gene ID" value="LOC100575607"/>
</dbReference>
<dbReference type="KEGG" id="api:100575607"/>
<dbReference type="Proteomes" id="UP000007819">
    <property type="component" value="Chromosome X"/>
</dbReference>
<dbReference type="GeneID" id="100575607"/>